<sequence length="1001" mass="112631">MISDRCDLSDLIIIDLDSIGHPSLASSSEGFIQVEARQQVFRCLIKDILKPALPKPSSERPSELDVLTDRRHDALLVTARRGEGKTTFLTQILSAIADQSYKTLVRGTSSAIDRVPELYSLGIIDPTLIETKQNIIVVIIEKIRKAVTHRRKHIVDANDDYQRVEGSLRKLAQGLYLLDGIGEQLYAGKDWVDPDFVLDEGLENAAAAHDFELRFRQFIASAVAYVGCDAFVLAIDDVDTWFERGWPVLEALRKYLATTQLKVILSGDLDLYTLLVRRQQWDQMNPSFLRAERMRAKVDGDSAMISKIGRMVDSLQDQYLIKIARPENRVELRNLEYHADGVGIAFRGGDIVGSVSEREFLSGTISRVFGVSSSKDIELYRQQILRLPTRSSLQLLAAASHDNNAADGHSVILDTLRHVSWTAVTSLGLDVSETRNPNPSALIPSLSHWMAKSRLWHSLARCYPDGAEAEKNLAAMYVGASLLDVFQRSPGKMIDYWIKISLVREKLDRGELAYRSSEIEAPRDLKSFMSHVGATALESSVQFASRVASWEATEGGRENTRQLVRGIRLSGVSVPLGRIRETSPAARELYGLEYDGKNGLDREAFRALATGSPEDKRRLLAGLPPALRGFHRKLSSSGWQYGSRRGTEAAFQVYFANGIEDLAKRLSGSAKKVMLLAHSRVVSGQQAESGSYSLLRLLGFVADALEIGRTPNRKNIQALVDLVAQCTQPRSYPTQIALGFSNTESYLEFDSDNEDIEETNYSDSEELFLFEHVLLKWMQSNEVATVDFGLAPITLARVWTRFTYTFANIRDELKHRDSRYLGVYMHRAIIGFLHALGFELMRSANARAPAKAASNPVRSGEVFVHLLRDIYDSSSQFQTTKEFRFFDLIFSCPLWGFFIAREEHDEVEKVRRLEPNDSIFQFYYDRLSKYLDDADFAVFSTEFRSSKPDEIPIDFDGLFFLLNTVQMQGGSEFDRTAGRLLRQTTDAWRKRTSPGKVSPSQ</sequence>
<proteinExistence type="predicted"/>
<dbReference type="Proteomes" id="UP000035017">
    <property type="component" value="Unassembled WGS sequence"/>
</dbReference>
<accession>A0A0D0IYJ7</accession>
<protein>
    <submittedName>
        <fullName evidence="1">Uncharacterized protein</fullName>
    </submittedName>
</protein>
<name>A0A0D0IYJ7_AGRTU</name>
<comment type="caution">
    <text evidence="1">The sequence shown here is derived from an EMBL/GenBank/DDBJ whole genome shotgun (WGS) entry which is preliminary data.</text>
</comment>
<evidence type="ECO:0000313" key="2">
    <source>
        <dbReference type="Proteomes" id="UP000035017"/>
    </source>
</evidence>
<dbReference type="InterPro" id="IPR027417">
    <property type="entry name" value="P-loop_NTPase"/>
</dbReference>
<evidence type="ECO:0000313" key="1">
    <source>
        <dbReference type="EMBL" id="KIP98286.1"/>
    </source>
</evidence>
<dbReference type="SUPFAM" id="SSF52540">
    <property type="entry name" value="P-loop containing nucleoside triphosphate hydrolases"/>
    <property type="match status" value="1"/>
</dbReference>
<dbReference type="AlphaFoldDB" id="A0A0D0IYJ7"/>
<organism evidence="1 2">
    <name type="scientific">Agrobacterium tumefaciens</name>
    <dbReference type="NCBI Taxonomy" id="358"/>
    <lineage>
        <taxon>Bacteria</taxon>
        <taxon>Pseudomonadati</taxon>
        <taxon>Pseudomonadota</taxon>
        <taxon>Alphaproteobacteria</taxon>
        <taxon>Hyphomicrobiales</taxon>
        <taxon>Rhizobiaceae</taxon>
        <taxon>Rhizobium/Agrobacterium group</taxon>
        <taxon>Agrobacterium</taxon>
        <taxon>Agrobacterium tumefaciens complex</taxon>
    </lineage>
</organism>
<reference evidence="1 2" key="1">
    <citation type="submission" date="2014-12" db="EMBL/GenBank/DDBJ databases">
        <title>16Stimator: statistical estimation of ribosomal gene copy numbers from draft genome assemblies.</title>
        <authorList>
            <person name="Perisin M.A."/>
            <person name="Vetter M."/>
            <person name="Gilbert J.A."/>
            <person name="Bergelson J."/>
        </authorList>
    </citation>
    <scope>NUCLEOTIDE SEQUENCE [LARGE SCALE GENOMIC DNA]</scope>
    <source>
        <strain evidence="1 2">MEJ076</strain>
    </source>
</reference>
<gene>
    <name evidence="1" type="ORF">RU07_22300</name>
</gene>
<dbReference type="EMBL" id="JXQV01000041">
    <property type="protein sequence ID" value="KIP98286.1"/>
    <property type="molecule type" value="Genomic_DNA"/>
</dbReference>